<organism evidence="1 2">
    <name type="scientific">Steccherinum ochraceum</name>
    <dbReference type="NCBI Taxonomy" id="92696"/>
    <lineage>
        <taxon>Eukaryota</taxon>
        <taxon>Fungi</taxon>
        <taxon>Dikarya</taxon>
        <taxon>Basidiomycota</taxon>
        <taxon>Agaricomycotina</taxon>
        <taxon>Agaricomycetes</taxon>
        <taxon>Polyporales</taxon>
        <taxon>Steccherinaceae</taxon>
        <taxon>Steccherinum</taxon>
    </lineage>
</organism>
<protein>
    <submittedName>
        <fullName evidence="1">Uncharacterized protein</fullName>
    </submittedName>
</protein>
<accession>A0A4R0RKM7</accession>
<dbReference type="OrthoDB" id="10676746at2759"/>
<dbReference type="EMBL" id="RWJN01000096">
    <property type="protein sequence ID" value="TCD67463.1"/>
    <property type="molecule type" value="Genomic_DNA"/>
</dbReference>
<dbReference type="Proteomes" id="UP000292702">
    <property type="component" value="Unassembled WGS sequence"/>
</dbReference>
<keyword evidence="2" id="KW-1185">Reference proteome</keyword>
<sequence length="552" mass="61562">MSRKRARGLSVVDDASSKVQRAVTKKSNIQIDIQGEGKSVESLQRSLVNVERAQKLTLEGVRCQTLRSLVDSDSFPATLRRLRTLVLSHSQQKRCVRLHRHSAFFTACVTSALTVLEVDDFRIDWTGGVLPATLTSLSVRYRSATDTATIPDIARTIATLKQLEELELFGVLPSFPKSTTTEILHNVEPVHDIPELTLLKVTASYLACMYFMASIGGQECGANKVVLRFTSQTVWDSEDSEGFDLMPGGIYGAVNVLCPKLLVVKKSSIGFYTSIAPVVHGAPCSEPSPDFSQPFLSMQLSPGECCGGRLFQAFFSFGEWDSISAAVLENVPYPSVVPSTFPSKELDDWSAWNELFQRMTQLRDLCIVAEEPTLSAKDFIEFLCADIETGAEVTVPLMPNLTRIFLRSFSLANYKVGRSHRRFATELVDAMRRRARYIEEYDDDPKSLVLRDCNNVTEEDVEIIQARLTVDWDGTVYERIPEEENSEEEAIDICEESDSGGVASLDEVEDTVIQVAPKPPAQSWRDRMVPARGTIPLRYDVPFVQKTFSRAL</sequence>
<comment type="caution">
    <text evidence="1">The sequence shown here is derived from an EMBL/GenBank/DDBJ whole genome shotgun (WGS) entry which is preliminary data.</text>
</comment>
<dbReference type="AlphaFoldDB" id="A0A4R0RKM7"/>
<evidence type="ECO:0000313" key="2">
    <source>
        <dbReference type="Proteomes" id="UP000292702"/>
    </source>
</evidence>
<reference evidence="1 2" key="1">
    <citation type="submission" date="2018-11" db="EMBL/GenBank/DDBJ databases">
        <title>Genome assembly of Steccherinum ochraceum LE-BIN_3174, the white-rot fungus of the Steccherinaceae family (The Residual Polyporoid clade, Polyporales, Basidiomycota).</title>
        <authorList>
            <person name="Fedorova T.V."/>
            <person name="Glazunova O.A."/>
            <person name="Landesman E.O."/>
            <person name="Moiseenko K.V."/>
            <person name="Psurtseva N.V."/>
            <person name="Savinova O.S."/>
            <person name="Shakhova N.V."/>
            <person name="Tyazhelova T.V."/>
            <person name="Vasina D.V."/>
        </authorList>
    </citation>
    <scope>NUCLEOTIDE SEQUENCE [LARGE SCALE GENOMIC DNA]</scope>
    <source>
        <strain evidence="1 2">LE-BIN_3174</strain>
    </source>
</reference>
<proteinExistence type="predicted"/>
<evidence type="ECO:0000313" key="1">
    <source>
        <dbReference type="EMBL" id="TCD67463.1"/>
    </source>
</evidence>
<gene>
    <name evidence="1" type="ORF">EIP91_012324</name>
</gene>
<name>A0A4R0RKM7_9APHY</name>